<sequence>MRRHGDESQREIGRKKKGETEAPPLTEARIVVFNSRAESLRRKRSLLGKGFPPFRQVNGGVVASGPQDDFADFVLEVLIEDHVTGNLLRGQEFTDAFPLLILESPEIGFYPVQPAQ</sequence>
<dbReference type="AlphaFoldDB" id="A0A1F5YBY4"/>
<dbReference type="EMBL" id="MFIW01000068">
    <property type="protein sequence ID" value="OGF97700.1"/>
    <property type="molecule type" value="Genomic_DNA"/>
</dbReference>
<evidence type="ECO:0000256" key="1">
    <source>
        <dbReference type="SAM" id="MobiDB-lite"/>
    </source>
</evidence>
<reference evidence="2 3" key="1">
    <citation type="journal article" date="2016" name="Nat. Commun.">
        <title>Thousands of microbial genomes shed light on interconnected biogeochemical processes in an aquifer system.</title>
        <authorList>
            <person name="Anantharaman K."/>
            <person name="Brown C.T."/>
            <person name="Hug L.A."/>
            <person name="Sharon I."/>
            <person name="Castelle C.J."/>
            <person name="Probst A.J."/>
            <person name="Thomas B.C."/>
            <person name="Singh A."/>
            <person name="Wilkins M.J."/>
            <person name="Karaoz U."/>
            <person name="Brodie E.L."/>
            <person name="Williams K.H."/>
            <person name="Hubbard S.S."/>
            <person name="Banfield J.F."/>
        </authorList>
    </citation>
    <scope>NUCLEOTIDE SEQUENCE [LARGE SCALE GENOMIC DNA]</scope>
</reference>
<comment type="caution">
    <text evidence="2">The sequence shown here is derived from an EMBL/GenBank/DDBJ whole genome shotgun (WGS) entry which is preliminary data.</text>
</comment>
<name>A0A1F5YBY4_9BACT</name>
<feature type="region of interest" description="Disordered" evidence="1">
    <location>
        <begin position="1"/>
        <end position="23"/>
    </location>
</feature>
<dbReference type="Proteomes" id="UP000179034">
    <property type="component" value="Unassembled WGS sequence"/>
</dbReference>
<evidence type="ECO:0000313" key="2">
    <source>
        <dbReference type="EMBL" id="OGF97700.1"/>
    </source>
</evidence>
<feature type="compositionally biased region" description="Basic and acidic residues" evidence="1">
    <location>
        <begin position="1"/>
        <end position="12"/>
    </location>
</feature>
<organism evidence="2 3">
    <name type="scientific">Candidatus Glassbacteria bacterium RBG_16_58_8</name>
    <dbReference type="NCBI Taxonomy" id="1817866"/>
    <lineage>
        <taxon>Bacteria</taxon>
        <taxon>Candidatus Glassiibacteriota</taxon>
    </lineage>
</organism>
<proteinExistence type="predicted"/>
<gene>
    <name evidence="2" type="ORF">A2Z06_00210</name>
</gene>
<accession>A0A1F5YBY4</accession>
<evidence type="ECO:0000313" key="3">
    <source>
        <dbReference type="Proteomes" id="UP000179034"/>
    </source>
</evidence>
<protein>
    <submittedName>
        <fullName evidence="2">Uncharacterized protein</fullName>
    </submittedName>
</protein>